<comment type="subcellular location">
    <subcellularLocation>
        <location evidence="2">Cytoplasm</location>
    </subcellularLocation>
    <subcellularLocation>
        <location evidence="1">Nucleus</location>
    </subcellularLocation>
</comment>
<protein>
    <recommendedName>
        <fullName evidence="9">5'-(N(7)-methylguanosine 5'-triphospho)-[mRNA] hydrolase</fullName>
        <ecNumber evidence="9">3.6.1.62</ecNumber>
    </recommendedName>
</protein>
<evidence type="ECO:0000256" key="7">
    <source>
        <dbReference type="ARBA" id="ARBA00023161"/>
    </source>
</evidence>
<feature type="compositionally biased region" description="Polar residues" evidence="11">
    <location>
        <begin position="73"/>
        <end position="95"/>
    </location>
</feature>
<dbReference type="PANTHER" id="PTHR16290:SF4">
    <property type="entry name" value="MRNA-DECAPPING ENZYME 1A"/>
    <property type="match status" value="1"/>
</dbReference>
<feature type="compositionally biased region" description="Gly residues" evidence="11">
    <location>
        <begin position="123"/>
        <end position="138"/>
    </location>
</feature>
<dbReference type="GO" id="GO:0000290">
    <property type="term" value="P:deadenylation-dependent decapping of nuclear-transcribed mRNA"/>
    <property type="evidence" value="ECO:0007669"/>
    <property type="project" value="InterPro"/>
</dbReference>
<evidence type="ECO:0000256" key="8">
    <source>
        <dbReference type="ARBA" id="ARBA00023242"/>
    </source>
</evidence>
<dbReference type="KEGG" id="asn:102370215"/>
<gene>
    <name evidence="14" type="primary">DCP1A</name>
</gene>
<evidence type="ECO:0000256" key="2">
    <source>
        <dbReference type="ARBA" id="ARBA00004496"/>
    </source>
</evidence>
<dbReference type="GO" id="GO:0031087">
    <property type="term" value="P:deadenylation-independent decapping of nuclear-transcribed mRNA"/>
    <property type="evidence" value="ECO:0007669"/>
    <property type="project" value="TreeGrafter"/>
</dbReference>
<dbReference type="GO" id="GO:0000932">
    <property type="term" value="C:P-body"/>
    <property type="evidence" value="ECO:0007669"/>
    <property type="project" value="TreeGrafter"/>
</dbReference>
<evidence type="ECO:0000313" key="14">
    <source>
        <dbReference type="RefSeq" id="XP_006018052.2"/>
    </source>
</evidence>
<organism evidence="13 14">
    <name type="scientific">Alligator sinensis</name>
    <name type="common">Chinese alligator</name>
    <dbReference type="NCBI Taxonomy" id="38654"/>
    <lineage>
        <taxon>Eukaryota</taxon>
        <taxon>Metazoa</taxon>
        <taxon>Chordata</taxon>
        <taxon>Craniata</taxon>
        <taxon>Vertebrata</taxon>
        <taxon>Euteleostomi</taxon>
        <taxon>Archelosauria</taxon>
        <taxon>Archosauria</taxon>
        <taxon>Crocodylia</taxon>
        <taxon>Alligatoridae</taxon>
        <taxon>Alligatorinae</taxon>
        <taxon>Alligator</taxon>
    </lineage>
</organism>
<feature type="domain" description="mRNA-decapping enzyme C-terminal" evidence="12">
    <location>
        <begin position="705"/>
        <end position="743"/>
    </location>
</feature>
<dbReference type="GO" id="GO:0008047">
    <property type="term" value="F:enzyme activator activity"/>
    <property type="evidence" value="ECO:0007669"/>
    <property type="project" value="InterPro"/>
</dbReference>
<accession>A0A1U7R6D6</accession>
<dbReference type="GO" id="GO:0005634">
    <property type="term" value="C:nucleus"/>
    <property type="evidence" value="ECO:0007669"/>
    <property type="project" value="UniProtKB-SubCell"/>
</dbReference>
<dbReference type="Pfam" id="PF16741">
    <property type="entry name" value="mRNA_decap_C"/>
    <property type="match status" value="1"/>
</dbReference>
<evidence type="ECO:0000313" key="13">
    <source>
        <dbReference type="Proteomes" id="UP000189705"/>
    </source>
</evidence>
<keyword evidence="7" id="KW-0866">Nonsense-mediated mRNA decay</keyword>
<sequence length="747" mass="82047">MKEARRSRGPQLNTTWRIPGVALRQPGEMLHRLFKSVVTQGSSSSSSSLLPYTRNELGPWPRRWQEPFALASPGSSSLPTRSCSRRSTTFNTTGSRCGHVHPPGLGSNSRGTGPGLAVEEPEGPGGTKLGGTEGAGRARGGRLRRGSALRSRCRPRLLPRSKMEALSRAGQEMSLAALKQHDPYIISIADVTGQVALYSFSPKANEWEKTDIEGTLFVYRRSASPYHGFTIVNRLNMHNLVEPVNKDLEFQLHEPFLLYRNASLSIYSIWFYDKNDCHRIAKLMAKVVEQEAQRSHQVVHDRRSPSRTNGCSENRPIDILEMLSKAKDEYERNQINDLTIMSNSGIQQNANPTKLENLEASEQMSSALQVQDQLFQSRHKHLTVEELFGTSLPKEQPTIPCSNPDKMEKLPADTSGKEHSLLLPFSFEQSSVMHQPLGKGESSGVKTSASTLTSQDCVAPVLIAPTSVSQPDIKNVANYTVRLSPILNSVSTTEAATPKILHNLKSNNIMQVMQQASKQISPLMNQPPSDANHAPQNLMACQTQFITPLATTSTGNTSSNTPLPTVDLFQKLRLTPQHDQIPTQSLSKITITPNISCTVSQLATPESFKESHAKPATLNSKIISPLQIVQQNKEPEVFPQPKTMSKTSQVAPPQFATATTTVAPSILLSPSVFQQSATKSTEVENKATPSSPLTLGATEIQAMPPTVLSRSQLQETLIHLIKNDSSFLTTIHDVYLQVLTKNTDINL</sequence>
<dbReference type="GO" id="GO:0140933">
    <property type="term" value="F:5'-(N(7)-methylguanosine 5'-triphospho)-[mRNA] hydrolase activity"/>
    <property type="evidence" value="ECO:0007669"/>
    <property type="project" value="UniProtKB-EC"/>
</dbReference>
<evidence type="ECO:0000259" key="12">
    <source>
        <dbReference type="Pfam" id="PF16741"/>
    </source>
</evidence>
<evidence type="ECO:0000256" key="1">
    <source>
        <dbReference type="ARBA" id="ARBA00004123"/>
    </source>
</evidence>
<dbReference type="CDD" id="cd09804">
    <property type="entry name" value="Dcp1"/>
    <property type="match status" value="1"/>
</dbReference>
<dbReference type="SUPFAM" id="SSF50729">
    <property type="entry name" value="PH domain-like"/>
    <property type="match status" value="1"/>
</dbReference>
<proteinExistence type="inferred from homology"/>
<dbReference type="CTD" id="55802"/>
<keyword evidence="4" id="KW-0963">Cytoplasm</keyword>
<dbReference type="GeneID" id="102370215"/>
<keyword evidence="13" id="KW-1185">Reference proteome</keyword>
<feature type="compositionally biased region" description="Basic residues" evidence="11">
    <location>
        <begin position="139"/>
        <end position="149"/>
    </location>
</feature>
<dbReference type="STRING" id="38654.A0A1U7R6D6"/>
<feature type="region of interest" description="Disordered" evidence="11">
    <location>
        <begin position="71"/>
        <end position="149"/>
    </location>
</feature>
<evidence type="ECO:0000256" key="5">
    <source>
        <dbReference type="ARBA" id="ARBA00022553"/>
    </source>
</evidence>
<comment type="similarity">
    <text evidence="3">Belongs to the DCP1 family.</text>
</comment>
<reference evidence="14" key="1">
    <citation type="submission" date="2025-08" db="UniProtKB">
        <authorList>
            <consortium name="RefSeq"/>
        </authorList>
    </citation>
    <scope>IDENTIFICATION</scope>
</reference>
<dbReference type="Pfam" id="PF06058">
    <property type="entry name" value="DCP1"/>
    <property type="match status" value="1"/>
</dbReference>
<evidence type="ECO:0000256" key="9">
    <source>
        <dbReference type="ARBA" id="ARBA00026102"/>
    </source>
</evidence>
<comment type="catalytic activity">
    <reaction evidence="10">
        <text>a 5'-end (N(7)-methyl 5'-triphosphoguanosine)-ribonucleoside in mRNA + H2O = N(7)-methyl-GDP + a 5'-end phospho-ribonucleoside in mRNA + 2 H(+)</text>
        <dbReference type="Rhea" id="RHEA:67484"/>
        <dbReference type="Rhea" id="RHEA-COMP:15692"/>
        <dbReference type="Rhea" id="RHEA-COMP:17167"/>
        <dbReference type="ChEBI" id="CHEBI:15377"/>
        <dbReference type="ChEBI" id="CHEBI:15378"/>
        <dbReference type="ChEBI" id="CHEBI:63714"/>
        <dbReference type="ChEBI" id="CHEBI:138282"/>
        <dbReference type="ChEBI" id="CHEBI:156461"/>
        <dbReference type="EC" id="3.6.1.62"/>
    </reaction>
    <physiologicalReaction direction="left-to-right" evidence="10">
        <dbReference type="Rhea" id="RHEA:67485"/>
    </physiologicalReaction>
</comment>
<evidence type="ECO:0000256" key="4">
    <source>
        <dbReference type="ARBA" id="ARBA00022490"/>
    </source>
</evidence>
<dbReference type="InterPro" id="IPR011993">
    <property type="entry name" value="PH-like_dom_sf"/>
</dbReference>
<dbReference type="GO" id="GO:0003729">
    <property type="term" value="F:mRNA binding"/>
    <property type="evidence" value="ECO:0007669"/>
    <property type="project" value="TreeGrafter"/>
</dbReference>
<evidence type="ECO:0000256" key="6">
    <source>
        <dbReference type="ARBA" id="ARBA00022801"/>
    </source>
</evidence>
<evidence type="ECO:0000256" key="11">
    <source>
        <dbReference type="SAM" id="MobiDB-lite"/>
    </source>
</evidence>
<dbReference type="InterPro" id="IPR010334">
    <property type="entry name" value="Dcp1"/>
</dbReference>
<dbReference type="GO" id="GO:0000184">
    <property type="term" value="P:nuclear-transcribed mRNA catabolic process, nonsense-mediated decay"/>
    <property type="evidence" value="ECO:0007669"/>
    <property type="project" value="UniProtKB-KW"/>
</dbReference>
<dbReference type="Gene3D" id="6.10.140.2030">
    <property type="match status" value="1"/>
</dbReference>
<evidence type="ECO:0000256" key="10">
    <source>
        <dbReference type="ARBA" id="ARBA00047661"/>
    </source>
</evidence>
<evidence type="ECO:0000256" key="3">
    <source>
        <dbReference type="ARBA" id="ARBA00008778"/>
    </source>
</evidence>
<dbReference type="Gene3D" id="2.30.29.30">
    <property type="entry name" value="Pleckstrin-homology domain (PH domain)/Phosphotyrosine-binding domain (PTB)"/>
    <property type="match status" value="1"/>
</dbReference>
<dbReference type="AlphaFoldDB" id="A0A1U7R6D6"/>
<dbReference type="InterPro" id="IPR031953">
    <property type="entry name" value="mRNA_decap_C"/>
</dbReference>
<keyword evidence="6" id="KW-0378">Hydrolase</keyword>
<keyword evidence="8" id="KW-0539">Nucleus</keyword>
<dbReference type="InParanoid" id="A0A1U7R6D6"/>
<dbReference type="FunFam" id="2.30.29.30:FF:000097">
    <property type="entry name" value="Putative mRNA-decapping enzyme 1A"/>
    <property type="match status" value="1"/>
</dbReference>
<dbReference type="eggNOG" id="KOG2868">
    <property type="taxonomic scope" value="Eukaryota"/>
</dbReference>
<keyword evidence="5" id="KW-0597">Phosphoprotein</keyword>
<dbReference type="Proteomes" id="UP000189705">
    <property type="component" value="Unplaced"/>
</dbReference>
<dbReference type="EC" id="3.6.1.62" evidence="9"/>
<name>A0A1U7R6D6_ALLSI</name>
<dbReference type="RefSeq" id="XP_006018052.2">
    <property type="nucleotide sequence ID" value="XM_006017990.3"/>
</dbReference>
<dbReference type="PANTHER" id="PTHR16290">
    <property type="entry name" value="TRANSCRIPTION FACTOR SMIF DECAPPING ENZYME DCP1"/>
    <property type="match status" value="1"/>
</dbReference>
<dbReference type="FunCoup" id="A0A1U7R6D6">
    <property type="interactions" value="652"/>
</dbReference>